<feature type="region of interest" description="Disordered" evidence="2">
    <location>
        <begin position="282"/>
        <end position="315"/>
    </location>
</feature>
<dbReference type="InterPro" id="IPR036873">
    <property type="entry name" value="Rhodanese-like_dom_sf"/>
</dbReference>
<dbReference type="Gene3D" id="3.30.70.100">
    <property type="match status" value="1"/>
</dbReference>
<keyword evidence="5" id="KW-1185">Reference proteome</keyword>
<dbReference type="CDD" id="cd01518">
    <property type="entry name" value="RHOD_YceA"/>
    <property type="match status" value="1"/>
</dbReference>
<dbReference type="NCBIfam" id="NF001136">
    <property type="entry name" value="PRK00142.1-4"/>
    <property type="match status" value="1"/>
</dbReference>
<comment type="function">
    <text evidence="1">Catalyzes oxygen-dependent 5-hydroxyuridine (ho5U) modification at position 34 in tRNAs.</text>
</comment>
<evidence type="ECO:0000256" key="2">
    <source>
        <dbReference type="SAM" id="MobiDB-lite"/>
    </source>
</evidence>
<dbReference type="InterPro" id="IPR040503">
    <property type="entry name" value="TRHO_N"/>
</dbReference>
<comment type="caution">
    <text evidence="4">The sequence shown here is derived from an EMBL/GenBank/DDBJ whole genome shotgun (WGS) entry which is preliminary data.</text>
</comment>
<sequence>MSSSDPAIVVAALYQFVTLDDFEALREPLLAEMQRLDVKGTLLLANEGINGTVSGSREGIDALLDWLKRDPRFAELGHKESYCDAHPFYRTKVKLKREIVTMGLPDVDPNRRVGTYVEPEQWNELIDDPGVLVIDTRNDYEVAIGSFEGAVDPRTKSFREFPEYVRQHYDPSRHKKVAMFCTGGIRCEKASSFMLNEGFEEVFHLKGGILSYLERVPEAQSRWRGDCFVFDNRVTVRHDLSEGEFEQCHACRMPISTADQSSDKYTPGISCPHCWDSLPEKTRASARERQKQIELARARNQPHPIGRNPRESSNA</sequence>
<organism evidence="4 5">
    <name type="scientific">Salinicola acroporae</name>
    <dbReference type="NCBI Taxonomy" id="1541440"/>
    <lineage>
        <taxon>Bacteria</taxon>
        <taxon>Pseudomonadati</taxon>
        <taxon>Pseudomonadota</taxon>
        <taxon>Gammaproteobacteria</taxon>
        <taxon>Oceanospirillales</taxon>
        <taxon>Halomonadaceae</taxon>
        <taxon>Salinicola</taxon>
    </lineage>
</organism>
<dbReference type="RefSeq" id="WP_110717536.1">
    <property type="nucleotide sequence ID" value="NZ_PGFS01000001.1"/>
</dbReference>
<comment type="similarity">
    <text evidence="1">Belongs to the TrhO family.</text>
</comment>
<dbReference type="InterPro" id="IPR020936">
    <property type="entry name" value="TrhO"/>
</dbReference>
<keyword evidence="1" id="KW-0819">tRNA processing</keyword>
<comment type="catalytic activity">
    <reaction evidence="1">
        <text>uridine(34) in tRNA + AH2 + O2 = 5-hydroxyuridine(34) in tRNA + A + H2O</text>
        <dbReference type="Rhea" id="RHEA:64224"/>
        <dbReference type="Rhea" id="RHEA-COMP:11727"/>
        <dbReference type="Rhea" id="RHEA-COMP:13381"/>
        <dbReference type="ChEBI" id="CHEBI:13193"/>
        <dbReference type="ChEBI" id="CHEBI:15377"/>
        <dbReference type="ChEBI" id="CHEBI:15379"/>
        <dbReference type="ChEBI" id="CHEBI:17499"/>
        <dbReference type="ChEBI" id="CHEBI:65315"/>
        <dbReference type="ChEBI" id="CHEBI:136877"/>
    </reaction>
</comment>
<accession>A0ABT6I8G4</accession>
<reference evidence="4" key="2">
    <citation type="submission" date="2017-11" db="EMBL/GenBank/DDBJ databases">
        <authorList>
            <person name="Das S.K."/>
        </authorList>
    </citation>
    <scope>NUCLEOTIDE SEQUENCE</scope>
    <source>
        <strain evidence="4">S4-41</strain>
    </source>
</reference>
<dbReference type="Pfam" id="PF00581">
    <property type="entry name" value="Rhodanese"/>
    <property type="match status" value="1"/>
</dbReference>
<dbReference type="SMART" id="SM00450">
    <property type="entry name" value="RHOD"/>
    <property type="match status" value="1"/>
</dbReference>
<feature type="compositionally biased region" description="Basic and acidic residues" evidence="2">
    <location>
        <begin position="282"/>
        <end position="297"/>
    </location>
</feature>
<feature type="domain" description="Rhodanese" evidence="3">
    <location>
        <begin position="127"/>
        <end position="221"/>
    </location>
</feature>
<evidence type="ECO:0000313" key="4">
    <source>
        <dbReference type="EMBL" id="MDH4573969.1"/>
    </source>
</evidence>
<gene>
    <name evidence="1" type="primary">trhO</name>
    <name evidence="4" type="ORF">CUR86_17100</name>
</gene>
<dbReference type="EC" id="1.14.-.-" evidence="1"/>
<evidence type="ECO:0000259" key="3">
    <source>
        <dbReference type="PROSITE" id="PS50206"/>
    </source>
</evidence>
<evidence type="ECO:0000256" key="1">
    <source>
        <dbReference type="HAMAP-Rule" id="MF_00469"/>
    </source>
</evidence>
<dbReference type="Proteomes" id="UP001162135">
    <property type="component" value="Unassembled WGS sequence"/>
</dbReference>
<dbReference type="EMBL" id="PGFS01000001">
    <property type="protein sequence ID" value="MDH4573969.1"/>
    <property type="molecule type" value="Genomic_DNA"/>
</dbReference>
<dbReference type="PANTHER" id="PTHR43268">
    <property type="entry name" value="THIOSULFATE SULFURTRANSFERASE/RHODANESE-LIKE DOMAIN-CONTAINING PROTEIN 2"/>
    <property type="match status" value="1"/>
</dbReference>
<dbReference type="PANTHER" id="PTHR43268:SF3">
    <property type="entry name" value="RHODANESE-LIKE DOMAIN-CONTAINING PROTEIN 7-RELATED"/>
    <property type="match status" value="1"/>
</dbReference>
<dbReference type="Pfam" id="PF17773">
    <property type="entry name" value="UPF0176_N"/>
    <property type="match status" value="1"/>
</dbReference>
<keyword evidence="1" id="KW-0560">Oxidoreductase</keyword>
<dbReference type="SUPFAM" id="SSF52821">
    <property type="entry name" value="Rhodanese/Cell cycle control phosphatase"/>
    <property type="match status" value="1"/>
</dbReference>
<evidence type="ECO:0000313" key="5">
    <source>
        <dbReference type="Proteomes" id="UP001162135"/>
    </source>
</evidence>
<protein>
    <recommendedName>
        <fullName evidence="1">tRNA uridine(34) hydroxylase</fullName>
        <ecNumber evidence="1">1.14.-.-</ecNumber>
    </recommendedName>
    <alternativeName>
        <fullName evidence="1">tRNA hydroxylation protein O</fullName>
    </alternativeName>
</protein>
<name>A0ABT6I8G4_9GAMM</name>
<dbReference type="Gene3D" id="3.40.250.10">
    <property type="entry name" value="Rhodanese-like domain"/>
    <property type="match status" value="1"/>
</dbReference>
<proteinExistence type="inferred from homology"/>
<dbReference type="InterPro" id="IPR001763">
    <property type="entry name" value="Rhodanese-like_dom"/>
</dbReference>
<dbReference type="HAMAP" id="MF_00469">
    <property type="entry name" value="TrhO"/>
    <property type="match status" value="1"/>
</dbReference>
<reference evidence="4" key="1">
    <citation type="journal article" date="2015" name="Antonie Van Leeuwenhoek">
        <title>Comparative 16S rRNA signatures and multilocus sequence analysis for the genus Salinicola and description of Salinicola acroporae sp. nov., isolated from coral Acropora digitifera.</title>
        <authorList>
            <person name="Lepcha R.T."/>
            <person name="Poddar A."/>
            <person name="Schumann P."/>
            <person name="Das S.K."/>
        </authorList>
    </citation>
    <scope>NUCLEOTIDE SEQUENCE</scope>
    <source>
        <strain evidence="4">S4-41</strain>
    </source>
</reference>
<dbReference type="PROSITE" id="PS50206">
    <property type="entry name" value="RHODANESE_3"/>
    <property type="match status" value="1"/>
</dbReference>